<evidence type="ECO:0000313" key="3">
    <source>
        <dbReference type="Proteomes" id="UP000829829"/>
    </source>
</evidence>
<proteinExistence type="predicted"/>
<dbReference type="AlphaFoldDB" id="A0AAE9KAN7"/>
<sequence>MKTELNDIERFEDLLGRYLYGELNAEDKRELLQFVLKNEKARSMYQNSTRINSILSHTFSNIKKTPYLKSSIQKKVLEFPNMILKSRSLISGFIAAILFLGVGLSFWFKYELELDSKLDQAFINSYGNCKIDGVTSQPGQSLLDRKLVSGNFSICEFQIEGAQSVAVRMLPDSEVSVTGNKKYSSLNVVRGSVLIDSIQNESTGEGLLAILSPDVRAFLAGTKVIYSRNVGKSYSKLDIDVLDGRVEVETGPSIAFEKTANTLTKEEREFLKMNFPILFQSKKVQVNRGQSLSWKGIPESSLNKIRSLEKSIEEAKSQGLKLEEDFVFALNSDVRRLGGESSSIGMFSMEDDLNKKIKNILPDQEKELEEKFKSMVRFAPSDLKQVEKLKSLVAKLDNTALIQILKDKNQPDHERVIHFKDGSQVKGFIYQHESFYILLKNDGNLLFPIDAVDSVHFE</sequence>
<keyword evidence="1" id="KW-0472">Membrane</keyword>
<keyword evidence="1" id="KW-0812">Transmembrane</keyword>
<dbReference type="Proteomes" id="UP000829829">
    <property type="component" value="Chromosome 1"/>
</dbReference>
<name>A0AAE9KAN7_9LEPT</name>
<reference evidence="2" key="1">
    <citation type="submission" date="2022-02" db="EMBL/GenBank/DDBJ databases">
        <title>The genetically variable rfb locus in Leptospira is a mobile cassette and a molecular signature of serovar identity.</title>
        <authorList>
            <person name="Nieves C."/>
            <person name="Vincent A.T."/>
            <person name="Zarantonelli L."/>
            <person name="Picardeau M."/>
            <person name="Veyrier F.J."/>
            <person name="Buschiazzo A."/>
        </authorList>
    </citation>
    <scope>NUCLEOTIDE SEQUENCE</scope>
    <source>
        <strain evidence="2">IP1512017</strain>
    </source>
</reference>
<dbReference type="EMBL" id="CP091957">
    <property type="protein sequence ID" value="UOG56792.1"/>
    <property type="molecule type" value="Genomic_DNA"/>
</dbReference>
<evidence type="ECO:0008006" key="4">
    <source>
        <dbReference type="Google" id="ProtNLM"/>
    </source>
</evidence>
<evidence type="ECO:0000313" key="2">
    <source>
        <dbReference type="EMBL" id="UOG56792.1"/>
    </source>
</evidence>
<dbReference type="NCBIfam" id="NF047528">
    <property type="entry name" value="LIMLP_03685_anti-sigma"/>
    <property type="match status" value="1"/>
</dbReference>
<protein>
    <recommendedName>
        <fullName evidence="4">Sigma factor regulatory protein, FecR/PupR family</fullName>
    </recommendedName>
</protein>
<dbReference type="RefSeq" id="WP_061251302.1">
    <property type="nucleotide sequence ID" value="NZ_CP091940.1"/>
</dbReference>
<accession>A0AAE9KAN7</accession>
<evidence type="ECO:0000256" key="1">
    <source>
        <dbReference type="SAM" id="Phobius"/>
    </source>
</evidence>
<gene>
    <name evidence="2" type="ORF">MAL03_00765</name>
</gene>
<feature type="transmembrane region" description="Helical" evidence="1">
    <location>
        <begin position="89"/>
        <end position="108"/>
    </location>
</feature>
<organism evidence="2 3">
    <name type="scientific">Leptospira noguchii</name>
    <dbReference type="NCBI Taxonomy" id="28182"/>
    <lineage>
        <taxon>Bacteria</taxon>
        <taxon>Pseudomonadati</taxon>
        <taxon>Spirochaetota</taxon>
        <taxon>Spirochaetia</taxon>
        <taxon>Leptospirales</taxon>
        <taxon>Leptospiraceae</taxon>
        <taxon>Leptospira</taxon>
    </lineage>
</organism>
<keyword evidence="1" id="KW-1133">Transmembrane helix</keyword>